<dbReference type="PANTHER" id="PTHR37512:SF1">
    <property type="entry name" value="NADR_TTD14 AAA DOMAIN-CONTAINING PROTEIN"/>
    <property type="match status" value="1"/>
</dbReference>
<evidence type="ECO:0000259" key="1">
    <source>
        <dbReference type="Pfam" id="PF13521"/>
    </source>
</evidence>
<dbReference type="InterPro" id="IPR052735">
    <property type="entry name" value="NAD_biosynth-regulator"/>
</dbReference>
<evidence type="ECO:0000313" key="3">
    <source>
        <dbReference type="Proteomes" id="UP000257127"/>
    </source>
</evidence>
<dbReference type="Proteomes" id="UP000257127">
    <property type="component" value="Unassembled WGS sequence"/>
</dbReference>
<feature type="domain" description="NadR/Ttd14 AAA" evidence="1">
    <location>
        <begin position="19"/>
        <end position="172"/>
    </location>
</feature>
<reference evidence="2 3" key="1">
    <citation type="submission" date="2018-08" db="EMBL/GenBank/DDBJ databases">
        <title>The draft genome squence of Brumimicrobium sp. N62.</title>
        <authorList>
            <person name="Du Z.-J."/>
            <person name="Luo H.-R."/>
        </authorList>
    </citation>
    <scope>NUCLEOTIDE SEQUENCE [LARGE SCALE GENOMIC DNA]</scope>
    <source>
        <strain evidence="2 3">N62</strain>
    </source>
</reference>
<organism evidence="2 3">
    <name type="scientific">Brumimicrobium aurantiacum</name>
    <dbReference type="NCBI Taxonomy" id="1737063"/>
    <lineage>
        <taxon>Bacteria</taxon>
        <taxon>Pseudomonadati</taxon>
        <taxon>Bacteroidota</taxon>
        <taxon>Flavobacteriia</taxon>
        <taxon>Flavobacteriales</taxon>
        <taxon>Crocinitomicaceae</taxon>
        <taxon>Brumimicrobium</taxon>
    </lineage>
</organism>
<dbReference type="InterPro" id="IPR027417">
    <property type="entry name" value="P-loop_NTPase"/>
</dbReference>
<dbReference type="Gene3D" id="3.40.50.300">
    <property type="entry name" value="P-loop containing nucleotide triphosphate hydrolases"/>
    <property type="match status" value="1"/>
</dbReference>
<dbReference type="InterPro" id="IPR038727">
    <property type="entry name" value="NadR/Ttd14_AAA_dom"/>
</dbReference>
<protein>
    <recommendedName>
        <fullName evidence="1">NadR/Ttd14 AAA domain-containing protein</fullName>
    </recommendedName>
</protein>
<dbReference type="OrthoDB" id="9151999at2"/>
<dbReference type="Pfam" id="PF13521">
    <property type="entry name" value="AAA_28"/>
    <property type="match status" value="1"/>
</dbReference>
<dbReference type="SUPFAM" id="SSF52540">
    <property type="entry name" value="P-loop containing nucleoside triphosphate hydrolases"/>
    <property type="match status" value="1"/>
</dbReference>
<name>A0A3E1F1N2_9FLAO</name>
<evidence type="ECO:0000313" key="2">
    <source>
        <dbReference type="EMBL" id="RFC55720.1"/>
    </source>
</evidence>
<keyword evidence="3" id="KW-1185">Reference proteome</keyword>
<sequence>MLFLLLSHGFESIKLRKLKVTFTGPESSGKSTISKAIAQHFDGVWFAEYARDFLMERDGEYQFKDLEIIARAQESERKENEIQGMNIYDTENIVLYIWSKFKYEKVSDYIVDLVKNQNFDHYFLCSPEGIPWEEDPLRESPNHRGELFELYRSVLEKEKVSFTILKGSAKERMETATAIIQDL</sequence>
<dbReference type="PANTHER" id="PTHR37512">
    <property type="entry name" value="TRIFUNCTIONAL NAD BIOSYNTHESIS/REGULATOR PROTEIN NADR"/>
    <property type="match status" value="1"/>
</dbReference>
<accession>A0A3E1F1N2</accession>
<dbReference type="AlphaFoldDB" id="A0A3E1F1N2"/>
<gene>
    <name evidence="2" type="ORF">DXU93_01940</name>
</gene>
<dbReference type="EMBL" id="QURB01000001">
    <property type="protein sequence ID" value="RFC55720.1"/>
    <property type="molecule type" value="Genomic_DNA"/>
</dbReference>
<comment type="caution">
    <text evidence="2">The sequence shown here is derived from an EMBL/GenBank/DDBJ whole genome shotgun (WGS) entry which is preliminary data.</text>
</comment>
<proteinExistence type="predicted"/>